<feature type="domain" description="Peptidase A1" evidence="8">
    <location>
        <begin position="21"/>
        <end position="359"/>
    </location>
</feature>
<evidence type="ECO:0000256" key="4">
    <source>
        <dbReference type="ARBA" id="ARBA00022750"/>
    </source>
</evidence>
<evidence type="ECO:0000256" key="2">
    <source>
        <dbReference type="ARBA" id="ARBA00022670"/>
    </source>
</evidence>
<keyword evidence="10" id="KW-1185">Reference proteome</keyword>
<keyword evidence="7" id="KW-0472">Membrane</keyword>
<keyword evidence="6" id="KW-0865">Zymogen</keyword>
<dbReference type="InterPro" id="IPR001461">
    <property type="entry name" value="Aspartic_peptidase_A1"/>
</dbReference>
<dbReference type="Proteomes" id="UP001527925">
    <property type="component" value="Unassembled WGS sequence"/>
</dbReference>
<comment type="caution">
    <text evidence="9">The sequence shown here is derived from an EMBL/GenBank/DDBJ whole genome shotgun (WGS) entry which is preliminary data.</text>
</comment>
<dbReference type="InterPro" id="IPR034164">
    <property type="entry name" value="Pepsin-like_dom"/>
</dbReference>
<dbReference type="SUPFAM" id="SSF50630">
    <property type="entry name" value="Acid proteases"/>
    <property type="match status" value="1"/>
</dbReference>
<dbReference type="Pfam" id="PF00026">
    <property type="entry name" value="Asp"/>
    <property type="match status" value="1"/>
</dbReference>
<evidence type="ECO:0000259" key="8">
    <source>
        <dbReference type="PROSITE" id="PS51767"/>
    </source>
</evidence>
<accession>A0ABR4N202</accession>
<reference evidence="9 10" key="1">
    <citation type="submission" date="2023-09" db="EMBL/GenBank/DDBJ databases">
        <title>Pangenome analysis of Batrachochytrium dendrobatidis and related Chytrids.</title>
        <authorList>
            <person name="Yacoub M.N."/>
            <person name="Stajich J.E."/>
            <person name="James T.Y."/>
        </authorList>
    </citation>
    <scope>NUCLEOTIDE SEQUENCE [LARGE SCALE GENOMIC DNA]</scope>
    <source>
        <strain evidence="9 10">JEL0888</strain>
    </source>
</reference>
<keyword evidence="2" id="KW-0645">Protease</keyword>
<dbReference type="InterPro" id="IPR021109">
    <property type="entry name" value="Peptidase_aspartic_dom_sf"/>
</dbReference>
<evidence type="ECO:0000313" key="9">
    <source>
        <dbReference type="EMBL" id="KAL2913543.1"/>
    </source>
</evidence>
<keyword evidence="5" id="KW-0378">Hydrolase</keyword>
<dbReference type="CDD" id="cd05471">
    <property type="entry name" value="pepsin_like"/>
    <property type="match status" value="1"/>
</dbReference>
<organism evidence="9 10">
    <name type="scientific">Polyrhizophydium stewartii</name>
    <dbReference type="NCBI Taxonomy" id="2732419"/>
    <lineage>
        <taxon>Eukaryota</taxon>
        <taxon>Fungi</taxon>
        <taxon>Fungi incertae sedis</taxon>
        <taxon>Chytridiomycota</taxon>
        <taxon>Chytridiomycota incertae sedis</taxon>
        <taxon>Chytridiomycetes</taxon>
        <taxon>Rhizophydiales</taxon>
        <taxon>Rhizophydiales incertae sedis</taxon>
        <taxon>Polyrhizophydium</taxon>
    </lineage>
</organism>
<dbReference type="InterPro" id="IPR033121">
    <property type="entry name" value="PEPTIDASE_A1"/>
</dbReference>
<proteinExistence type="inferred from homology"/>
<evidence type="ECO:0000256" key="5">
    <source>
        <dbReference type="ARBA" id="ARBA00022801"/>
    </source>
</evidence>
<keyword evidence="4" id="KW-0064">Aspartyl protease</keyword>
<sequence>MPETLRSRMAVGLNGGFSTCFLIDLDVDATKFRVMVDSGSTDLTLPTRGINNYAGPMLPLPRPPGATLFNVTYGDGSGWSGFNARGSVAVSGSTVRAADAPLVAIVQQTTNPVYTTGVDTQGLLGLAYAGLSSAAGSPATVVDAWVASGSMPANQIGFHACPYALANDSFIDFGNTDPPRACVAPGASPVTVWAPSPARSYFTVDLRGIDVAGIRVASQSVATTTVIDSCTNGLIVPAAAYEALISGILSSKALATSTTTQSVAAAALLAGSPVSPADLGVNWELLPTLSFEIASDEHDPADSSVFLGFTIVLGPRQYIQTDATGSLYQGTDAFIILGIPLFNNLFILLDRDAGRIGFGPGCGCAAGAVDAYPQIIAPRASGSNGTRSGSAADPMASVGPGVPSAARRAGGSGSAGLAVLVAAAGAVLLFAL</sequence>
<protein>
    <recommendedName>
        <fullName evidence="8">Peptidase A1 domain-containing protein</fullName>
    </recommendedName>
</protein>
<keyword evidence="7" id="KW-1133">Transmembrane helix</keyword>
<dbReference type="EMBL" id="JADGIZ020000045">
    <property type="protein sequence ID" value="KAL2913543.1"/>
    <property type="molecule type" value="Genomic_DNA"/>
</dbReference>
<dbReference type="Gene3D" id="2.40.70.10">
    <property type="entry name" value="Acid Proteases"/>
    <property type="match status" value="2"/>
</dbReference>
<evidence type="ECO:0000256" key="1">
    <source>
        <dbReference type="ARBA" id="ARBA00007447"/>
    </source>
</evidence>
<name>A0ABR4N202_9FUNG</name>
<gene>
    <name evidence="9" type="ORF">HK105_207003</name>
</gene>
<dbReference type="PROSITE" id="PS51767">
    <property type="entry name" value="PEPTIDASE_A1"/>
    <property type="match status" value="1"/>
</dbReference>
<evidence type="ECO:0000256" key="3">
    <source>
        <dbReference type="ARBA" id="ARBA00022729"/>
    </source>
</evidence>
<evidence type="ECO:0000256" key="6">
    <source>
        <dbReference type="ARBA" id="ARBA00023145"/>
    </source>
</evidence>
<evidence type="ECO:0000256" key="7">
    <source>
        <dbReference type="SAM" id="Phobius"/>
    </source>
</evidence>
<comment type="similarity">
    <text evidence="1">Belongs to the peptidase A1 family.</text>
</comment>
<dbReference type="PANTHER" id="PTHR47965">
    <property type="entry name" value="ASPARTYL PROTEASE-RELATED"/>
    <property type="match status" value="1"/>
</dbReference>
<feature type="transmembrane region" description="Helical" evidence="7">
    <location>
        <begin position="413"/>
        <end position="431"/>
    </location>
</feature>
<keyword evidence="7" id="KW-0812">Transmembrane</keyword>
<dbReference type="PANTHER" id="PTHR47965:SF12">
    <property type="entry name" value="ASPARTIC PROTEINASE 3-RELATED"/>
    <property type="match status" value="1"/>
</dbReference>
<keyword evidence="3" id="KW-0732">Signal</keyword>
<evidence type="ECO:0000313" key="10">
    <source>
        <dbReference type="Proteomes" id="UP001527925"/>
    </source>
</evidence>